<proteinExistence type="predicted"/>
<evidence type="ECO:0000313" key="1">
    <source>
        <dbReference type="EMBL" id="GKV35925.1"/>
    </source>
</evidence>
<reference evidence="1 2" key="1">
    <citation type="journal article" date="2021" name="Commun. Biol.">
        <title>The genome of Shorea leprosula (Dipterocarpaceae) highlights the ecological relevance of drought in aseasonal tropical rainforests.</title>
        <authorList>
            <person name="Ng K.K.S."/>
            <person name="Kobayashi M.J."/>
            <person name="Fawcett J.A."/>
            <person name="Hatakeyama M."/>
            <person name="Paape T."/>
            <person name="Ng C.H."/>
            <person name="Ang C.C."/>
            <person name="Tnah L.H."/>
            <person name="Lee C.T."/>
            <person name="Nishiyama T."/>
            <person name="Sese J."/>
            <person name="O'Brien M.J."/>
            <person name="Copetti D."/>
            <person name="Mohd Noor M.I."/>
            <person name="Ong R.C."/>
            <person name="Putra M."/>
            <person name="Sireger I.Z."/>
            <person name="Indrioko S."/>
            <person name="Kosugi Y."/>
            <person name="Izuno A."/>
            <person name="Isagi Y."/>
            <person name="Lee S.L."/>
            <person name="Shimizu K.K."/>
        </authorList>
    </citation>
    <scope>NUCLEOTIDE SEQUENCE [LARGE SCALE GENOMIC DNA]</scope>
    <source>
        <strain evidence="1">214</strain>
    </source>
</reference>
<organism evidence="1 2">
    <name type="scientific">Rubroshorea leprosula</name>
    <dbReference type="NCBI Taxonomy" id="152421"/>
    <lineage>
        <taxon>Eukaryota</taxon>
        <taxon>Viridiplantae</taxon>
        <taxon>Streptophyta</taxon>
        <taxon>Embryophyta</taxon>
        <taxon>Tracheophyta</taxon>
        <taxon>Spermatophyta</taxon>
        <taxon>Magnoliopsida</taxon>
        <taxon>eudicotyledons</taxon>
        <taxon>Gunneridae</taxon>
        <taxon>Pentapetalae</taxon>
        <taxon>rosids</taxon>
        <taxon>malvids</taxon>
        <taxon>Malvales</taxon>
        <taxon>Dipterocarpaceae</taxon>
        <taxon>Rubroshorea</taxon>
    </lineage>
</organism>
<dbReference type="AlphaFoldDB" id="A0AAV5LFR7"/>
<dbReference type="EMBL" id="BPVZ01000113">
    <property type="protein sequence ID" value="GKV35925.1"/>
    <property type="molecule type" value="Genomic_DNA"/>
</dbReference>
<sequence>MLCPPTLCTREAPQPQPLISGREHRQSLGISPCFLVLEPRNRPSLLEIPDLRCLLPSVRRPPLVWV</sequence>
<protein>
    <submittedName>
        <fullName evidence="1">Uncharacterized protein</fullName>
    </submittedName>
</protein>
<name>A0AAV5LFR7_9ROSI</name>
<comment type="caution">
    <text evidence="1">The sequence shown here is derived from an EMBL/GenBank/DDBJ whole genome shotgun (WGS) entry which is preliminary data.</text>
</comment>
<dbReference type="Proteomes" id="UP001054252">
    <property type="component" value="Unassembled WGS sequence"/>
</dbReference>
<accession>A0AAV5LFR7</accession>
<evidence type="ECO:0000313" key="2">
    <source>
        <dbReference type="Proteomes" id="UP001054252"/>
    </source>
</evidence>
<gene>
    <name evidence="1" type="ORF">SLEP1_g44126</name>
</gene>
<keyword evidence="2" id="KW-1185">Reference proteome</keyword>